<dbReference type="InterPro" id="IPR036271">
    <property type="entry name" value="Tet_transcr_reg_TetR-rel_C_sf"/>
</dbReference>
<keyword evidence="1" id="KW-0678">Repressor</keyword>
<evidence type="ECO:0000313" key="7">
    <source>
        <dbReference type="EMBL" id="GEP57996.1"/>
    </source>
</evidence>
<accession>A0A512NGC4</accession>
<keyword evidence="8" id="KW-1185">Reference proteome</keyword>
<dbReference type="Gene3D" id="1.10.357.10">
    <property type="entry name" value="Tetracycline Repressor, domain 2"/>
    <property type="match status" value="1"/>
</dbReference>
<dbReference type="InterPro" id="IPR001647">
    <property type="entry name" value="HTH_TetR"/>
</dbReference>
<reference evidence="7 8" key="1">
    <citation type="submission" date="2019-07" db="EMBL/GenBank/DDBJ databases">
        <title>Whole genome shotgun sequence of Reyranella soli NBRC 108950.</title>
        <authorList>
            <person name="Hosoyama A."/>
            <person name="Uohara A."/>
            <person name="Ohji S."/>
            <person name="Ichikawa N."/>
        </authorList>
    </citation>
    <scope>NUCLEOTIDE SEQUENCE [LARGE SCALE GENOMIC DNA]</scope>
    <source>
        <strain evidence="7 8">NBRC 108950</strain>
    </source>
</reference>
<dbReference type="InterPro" id="IPR039538">
    <property type="entry name" value="BetI_C"/>
</dbReference>
<comment type="caution">
    <text evidence="7">The sequence shown here is derived from an EMBL/GenBank/DDBJ whole genome shotgun (WGS) entry which is preliminary data.</text>
</comment>
<dbReference type="PANTHER" id="PTHR47506:SF6">
    <property type="entry name" value="HTH-TYPE TRANSCRIPTIONAL REPRESSOR NEMR"/>
    <property type="match status" value="1"/>
</dbReference>
<feature type="DNA-binding region" description="H-T-H motif" evidence="5">
    <location>
        <begin position="45"/>
        <end position="64"/>
    </location>
</feature>
<gene>
    <name evidence="7" type="ORF">RSO01_51620</name>
</gene>
<dbReference type="SUPFAM" id="SSF46689">
    <property type="entry name" value="Homeodomain-like"/>
    <property type="match status" value="1"/>
</dbReference>
<evidence type="ECO:0000256" key="3">
    <source>
        <dbReference type="ARBA" id="ARBA00023125"/>
    </source>
</evidence>
<dbReference type="AlphaFoldDB" id="A0A512NGC4"/>
<dbReference type="EMBL" id="BKAJ01000091">
    <property type="protein sequence ID" value="GEP57996.1"/>
    <property type="molecule type" value="Genomic_DNA"/>
</dbReference>
<keyword evidence="2" id="KW-0805">Transcription regulation</keyword>
<dbReference type="Pfam" id="PF13977">
    <property type="entry name" value="TetR_C_6"/>
    <property type="match status" value="1"/>
</dbReference>
<sequence>MNLSTDETVIAPVRRTQATRRKESDRRMLRAAARLFAERGVSGTSLADVGVAAGYSRGLPVERFGSKLGLITALLDAMDAWFQAHIGRVLKGASGMKAVRLRMEAHLASVDRDAISTAALYSVYTESLFVMSELQPHVAAVTGRWREGLAANLREARRAGEIGKRVDCEGEARFLLAAMRGLVIQYLLDRSAADFARSKAILLSRLESLR</sequence>
<dbReference type="PANTHER" id="PTHR47506">
    <property type="entry name" value="TRANSCRIPTIONAL REGULATORY PROTEIN"/>
    <property type="match status" value="1"/>
</dbReference>
<organism evidence="7 8">
    <name type="scientific">Reyranella soli</name>
    <dbReference type="NCBI Taxonomy" id="1230389"/>
    <lineage>
        <taxon>Bacteria</taxon>
        <taxon>Pseudomonadati</taxon>
        <taxon>Pseudomonadota</taxon>
        <taxon>Alphaproteobacteria</taxon>
        <taxon>Hyphomicrobiales</taxon>
        <taxon>Reyranellaceae</taxon>
        <taxon>Reyranella</taxon>
    </lineage>
</organism>
<dbReference type="GO" id="GO:0003677">
    <property type="term" value="F:DNA binding"/>
    <property type="evidence" value="ECO:0007669"/>
    <property type="project" value="UniProtKB-UniRule"/>
</dbReference>
<feature type="domain" description="HTH tetR-type" evidence="6">
    <location>
        <begin position="22"/>
        <end position="82"/>
    </location>
</feature>
<dbReference type="Proteomes" id="UP000321058">
    <property type="component" value="Unassembled WGS sequence"/>
</dbReference>
<evidence type="ECO:0000259" key="6">
    <source>
        <dbReference type="PROSITE" id="PS50977"/>
    </source>
</evidence>
<evidence type="ECO:0000313" key="8">
    <source>
        <dbReference type="Proteomes" id="UP000321058"/>
    </source>
</evidence>
<dbReference type="InterPro" id="IPR009057">
    <property type="entry name" value="Homeodomain-like_sf"/>
</dbReference>
<proteinExistence type="predicted"/>
<dbReference type="SUPFAM" id="SSF48498">
    <property type="entry name" value="Tetracyclin repressor-like, C-terminal domain"/>
    <property type="match status" value="1"/>
</dbReference>
<dbReference type="PROSITE" id="PS50977">
    <property type="entry name" value="HTH_TETR_2"/>
    <property type="match status" value="1"/>
</dbReference>
<evidence type="ECO:0000256" key="2">
    <source>
        <dbReference type="ARBA" id="ARBA00023015"/>
    </source>
</evidence>
<protein>
    <submittedName>
        <fullName evidence="7">TetR family transcriptional regulator</fullName>
    </submittedName>
</protein>
<evidence type="ECO:0000256" key="5">
    <source>
        <dbReference type="PROSITE-ProRule" id="PRU00335"/>
    </source>
</evidence>
<name>A0A512NGC4_9HYPH</name>
<evidence type="ECO:0000256" key="1">
    <source>
        <dbReference type="ARBA" id="ARBA00022491"/>
    </source>
</evidence>
<dbReference type="Pfam" id="PF00440">
    <property type="entry name" value="TetR_N"/>
    <property type="match status" value="1"/>
</dbReference>
<evidence type="ECO:0000256" key="4">
    <source>
        <dbReference type="ARBA" id="ARBA00023163"/>
    </source>
</evidence>
<keyword evidence="4" id="KW-0804">Transcription</keyword>
<keyword evidence="3 5" id="KW-0238">DNA-binding</keyword>
<dbReference type="OrthoDB" id="5293556at2"/>